<evidence type="ECO:0000313" key="14">
    <source>
        <dbReference type="Proteomes" id="UP000504615"/>
    </source>
</evidence>
<dbReference type="InterPro" id="IPR038273">
    <property type="entry name" value="Ndc80_sf"/>
</dbReference>
<keyword evidence="4 10" id="KW-0498">Mitosis</keyword>
<comment type="similarity">
    <text evidence="1 10">Belongs to the NDC80/HEC1 family.</text>
</comment>
<keyword evidence="7 10" id="KW-0539">Nucleus</keyword>
<dbReference type="InterPro" id="IPR055260">
    <property type="entry name" value="Ndc80_CH"/>
</dbReference>
<sequence length="648" mass="75805">MHSMKRRSSSNPVRISAIEREDKSLPRTDQRKTQTVNSKKSIVETSHIPRSRFRSFSNDRAGSLGRKSYLKTTTGRTQLSTTPITPRLTKFTTNLVSTASLSRSHSPLSIGRSPSGDRASGVSAKGPKKDTRPLNDKDYRIVLLNKIDDFFSILSVKSNQLPMLNSNGSLKPITSKMFVEVSGFLLRFFFNIKHDLTTTNYIEELPKYAKKLHYPGVMTKSWLRTVSAMHSWPYVLGWIGWLVEVCQVREIAFDTYKLETLPFIGTEQETQRYNLEFQTLLKCYKAWNDEKHDEEAELLEEYLQNISVQQGVTDDDIIQAREELKKEEVKLQMLKEESQKVDKKVEQLQQKLAFLHARETEQLNDIETMENCIKTFSAETNQLNTEYKTLDEQIRIGNVQLEQLRSTVKNQAISKRQKEDIIKECTERQNYMHQFDEHLKDYEKKTYTLDMQLTSLSNNLNKAILAYNKEVFMHTDNDIINFDELKLPEKGLLEPQIMDVMKEKTSLIIKIKEILTKKLNEIESLICSETVKLEKLQEKVKFLLDGHNALKDEISHIDEMKENMKKEKVKFTKQIEDLRNEIKEMQNMMPDIKAIDLEIEEAQDKLDAVIRRKTYLEQTAKRFFEEFYKSVGYHREELYKILTRDRTK</sequence>
<evidence type="ECO:0000313" key="15">
    <source>
        <dbReference type="RefSeq" id="XP_011638715.1"/>
    </source>
</evidence>
<dbReference type="KEGG" id="pbar:105428236"/>
<evidence type="ECO:0000256" key="6">
    <source>
        <dbReference type="ARBA" id="ARBA00023054"/>
    </source>
</evidence>
<dbReference type="GO" id="GO:0051315">
    <property type="term" value="P:attachment of mitotic spindle microtubules to kinetochore"/>
    <property type="evidence" value="ECO:0007669"/>
    <property type="project" value="UniProtKB-UniRule"/>
</dbReference>
<keyword evidence="5 10" id="KW-0995">Kinetochore</keyword>
<evidence type="ECO:0000256" key="8">
    <source>
        <dbReference type="ARBA" id="ARBA00023306"/>
    </source>
</evidence>
<evidence type="ECO:0000256" key="1">
    <source>
        <dbReference type="ARBA" id="ARBA00007050"/>
    </source>
</evidence>
<evidence type="ECO:0000256" key="3">
    <source>
        <dbReference type="ARBA" id="ARBA00022618"/>
    </source>
</evidence>
<dbReference type="GeneID" id="105428236"/>
<keyword evidence="9 10" id="KW-0137">Centromere</keyword>
<evidence type="ECO:0000259" key="13">
    <source>
        <dbReference type="Pfam" id="PF03801"/>
    </source>
</evidence>
<dbReference type="AlphaFoldDB" id="A0A6I9W9X4"/>
<dbReference type="RefSeq" id="XP_011638715.1">
    <property type="nucleotide sequence ID" value="XM_011640413.2"/>
</dbReference>
<feature type="compositionally biased region" description="Basic and acidic residues" evidence="12">
    <location>
        <begin position="17"/>
        <end position="32"/>
    </location>
</feature>
<feature type="region of interest" description="Disordered" evidence="12">
    <location>
        <begin position="1"/>
        <end position="60"/>
    </location>
</feature>
<comment type="subunit">
    <text evidence="10">Component of the NDC80 complex.</text>
</comment>
<comment type="function">
    <text evidence="10">Acts as a component of the essential kinetochore-associated NDC80 complex, which is required for chromosome segregation and spindle checkpoint activity.</text>
</comment>
<dbReference type="GO" id="GO:0051301">
    <property type="term" value="P:cell division"/>
    <property type="evidence" value="ECO:0007669"/>
    <property type="project" value="UniProtKB-UniRule"/>
</dbReference>
<gene>
    <name evidence="15" type="primary">LOC105428236</name>
</gene>
<name>A0A6I9W9X4_9HYME</name>
<evidence type="ECO:0000256" key="11">
    <source>
        <dbReference type="SAM" id="Coils"/>
    </source>
</evidence>
<dbReference type="GO" id="GO:0005634">
    <property type="term" value="C:nucleus"/>
    <property type="evidence" value="ECO:0007669"/>
    <property type="project" value="UniProtKB-SubCell"/>
</dbReference>
<dbReference type="Proteomes" id="UP000504615">
    <property type="component" value="Unplaced"/>
</dbReference>
<proteinExistence type="inferred from homology"/>
<dbReference type="PANTHER" id="PTHR10643">
    <property type="entry name" value="KINETOCHORE PROTEIN NDC80"/>
    <property type="match status" value="1"/>
</dbReference>
<keyword evidence="8 10" id="KW-0131">Cell cycle</keyword>
<dbReference type="Pfam" id="PF03801">
    <property type="entry name" value="Ndc80_HEC"/>
    <property type="match status" value="1"/>
</dbReference>
<dbReference type="Gene3D" id="1.10.418.30">
    <property type="entry name" value="Ncd80 complex, Ncd80 subunit"/>
    <property type="match status" value="1"/>
</dbReference>
<feature type="domain" description="Kinetochore protein Ndc80 CH" evidence="13">
    <location>
        <begin position="124"/>
        <end position="249"/>
    </location>
</feature>
<reference evidence="15" key="1">
    <citation type="submission" date="2025-08" db="UniProtKB">
        <authorList>
            <consortium name="RefSeq"/>
        </authorList>
    </citation>
    <scope>IDENTIFICATION</scope>
</reference>
<feature type="compositionally biased region" description="Polar residues" evidence="12">
    <location>
        <begin position="33"/>
        <end position="44"/>
    </location>
</feature>
<dbReference type="CTD" id="10403"/>
<evidence type="ECO:0000256" key="4">
    <source>
        <dbReference type="ARBA" id="ARBA00022776"/>
    </source>
</evidence>
<keyword evidence="2 10" id="KW-0158">Chromosome</keyword>
<dbReference type="InterPro" id="IPR005550">
    <property type="entry name" value="Kinetochore_Ndc80"/>
</dbReference>
<keyword evidence="6 11" id="KW-0175">Coiled coil</keyword>
<dbReference type="GO" id="GO:0031262">
    <property type="term" value="C:Ndc80 complex"/>
    <property type="evidence" value="ECO:0007669"/>
    <property type="project" value="UniProtKB-UniRule"/>
</dbReference>
<accession>A0A6I9W9X4</accession>
<comment type="subcellular location">
    <subcellularLocation>
        <location evidence="10">Chromosome</location>
        <location evidence="10">Centromere</location>
        <location evidence="10">Kinetochore</location>
    </subcellularLocation>
    <subcellularLocation>
        <location evidence="10">Nucleus</location>
    </subcellularLocation>
</comment>
<protein>
    <recommendedName>
        <fullName evidence="10">Kinetochore protein NDC80</fullName>
    </recommendedName>
</protein>
<feature type="coiled-coil region" evidence="11">
    <location>
        <begin position="533"/>
        <end position="619"/>
    </location>
</feature>
<evidence type="ECO:0000256" key="7">
    <source>
        <dbReference type="ARBA" id="ARBA00023242"/>
    </source>
</evidence>
<keyword evidence="14" id="KW-1185">Reference proteome</keyword>
<evidence type="ECO:0000256" key="2">
    <source>
        <dbReference type="ARBA" id="ARBA00022454"/>
    </source>
</evidence>
<evidence type="ECO:0000256" key="10">
    <source>
        <dbReference type="RuleBase" id="RU368072"/>
    </source>
</evidence>
<dbReference type="PANTHER" id="PTHR10643:SF2">
    <property type="entry name" value="KINETOCHORE PROTEIN NDC80 HOMOLOG"/>
    <property type="match status" value="1"/>
</dbReference>
<evidence type="ECO:0000256" key="5">
    <source>
        <dbReference type="ARBA" id="ARBA00022838"/>
    </source>
</evidence>
<organism evidence="14 15">
    <name type="scientific">Pogonomyrmex barbatus</name>
    <name type="common">red harvester ant</name>
    <dbReference type="NCBI Taxonomy" id="144034"/>
    <lineage>
        <taxon>Eukaryota</taxon>
        <taxon>Metazoa</taxon>
        <taxon>Ecdysozoa</taxon>
        <taxon>Arthropoda</taxon>
        <taxon>Hexapoda</taxon>
        <taxon>Insecta</taxon>
        <taxon>Pterygota</taxon>
        <taxon>Neoptera</taxon>
        <taxon>Endopterygota</taxon>
        <taxon>Hymenoptera</taxon>
        <taxon>Apocrita</taxon>
        <taxon>Aculeata</taxon>
        <taxon>Formicoidea</taxon>
        <taxon>Formicidae</taxon>
        <taxon>Myrmicinae</taxon>
        <taxon>Pogonomyrmex</taxon>
    </lineage>
</organism>
<evidence type="ECO:0000256" key="12">
    <source>
        <dbReference type="SAM" id="MobiDB-lite"/>
    </source>
</evidence>
<feature type="coiled-coil region" evidence="11">
    <location>
        <begin position="317"/>
        <end position="393"/>
    </location>
</feature>
<keyword evidence="3 10" id="KW-0132">Cell division</keyword>
<feature type="region of interest" description="Disordered" evidence="12">
    <location>
        <begin position="102"/>
        <end position="133"/>
    </location>
</feature>
<dbReference type="OrthoDB" id="7459479at2759"/>
<evidence type="ECO:0000256" key="9">
    <source>
        <dbReference type="ARBA" id="ARBA00023328"/>
    </source>
</evidence>